<dbReference type="SUPFAM" id="SSF52540">
    <property type="entry name" value="P-loop containing nucleoside triphosphate hydrolases"/>
    <property type="match status" value="2"/>
</dbReference>
<dbReference type="Pfam" id="PF00005">
    <property type="entry name" value="ABC_tran"/>
    <property type="match status" value="2"/>
</dbReference>
<evidence type="ECO:0000259" key="4">
    <source>
        <dbReference type="PROSITE" id="PS50893"/>
    </source>
</evidence>
<dbReference type="FunFam" id="3.40.50.300:FF:000011">
    <property type="entry name" value="Putative ABC transporter ATP-binding component"/>
    <property type="match status" value="1"/>
</dbReference>
<dbReference type="PANTHER" id="PTHR19211">
    <property type="entry name" value="ATP-BINDING TRANSPORT PROTEIN-RELATED"/>
    <property type="match status" value="1"/>
</dbReference>
<dbReference type="CDD" id="cd03221">
    <property type="entry name" value="ABCF_EF-3"/>
    <property type="match status" value="1"/>
</dbReference>
<keyword evidence="2" id="KW-0547">Nucleotide-binding</keyword>
<dbReference type="GO" id="GO:0016887">
    <property type="term" value="F:ATP hydrolysis activity"/>
    <property type="evidence" value="ECO:0007669"/>
    <property type="project" value="InterPro"/>
</dbReference>
<dbReference type="SMART" id="SM00382">
    <property type="entry name" value="AAA"/>
    <property type="match status" value="2"/>
</dbReference>
<dbReference type="InterPro" id="IPR003593">
    <property type="entry name" value="AAA+_ATPase"/>
</dbReference>
<name>A0A6J4PHS2_9ACTN</name>
<dbReference type="GO" id="GO:0005524">
    <property type="term" value="F:ATP binding"/>
    <property type="evidence" value="ECO:0007669"/>
    <property type="project" value="UniProtKB-KW"/>
</dbReference>
<dbReference type="Gene3D" id="3.40.50.300">
    <property type="entry name" value="P-loop containing nucleotide triphosphate hydrolases"/>
    <property type="match status" value="2"/>
</dbReference>
<dbReference type="InterPro" id="IPR003439">
    <property type="entry name" value="ABC_transporter-like_ATP-bd"/>
</dbReference>
<dbReference type="PROSITE" id="PS50893">
    <property type="entry name" value="ABC_TRANSPORTER_2"/>
    <property type="match status" value="2"/>
</dbReference>
<proteinExistence type="predicted"/>
<dbReference type="EMBL" id="CADCUO010000221">
    <property type="protein sequence ID" value="CAA9415818.1"/>
    <property type="molecule type" value="Genomic_DNA"/>
</dbReference>
<evidence type="ECO:0000256" key="2">
    <source>
        <dbReference type="ARBA" id="ARBA00022741"/>
    </source>
</evidence>
<evidence type="ECO:0000256" key="1">
    <source>
        <dbReference type="ARBA" id="ARBA00022737"/>
    </source>
</evidence>
<reference evidence="5" key="1">
    <citation type="submission" date="2020-02" db="EMBL/GenBank/DDBJ databases">
        <authorList>
            <person name="Meier V. D."/>
        </authorList>
    </citation>
    <scope>NUCLEOTIDE SEQUENCE</scope>
    <source>
        <strain evidence="5">AVDCRST_MAG75</strain>
    </source>
</reference>
<dbReference type="InterPro" id="IPR027417">
    <property type="entry name" value="P-loop_NTPase"/>
</dbReference>
<accession>A0A6J4PHS2</accession>
<keyword evidence="1" id="KW-0677">Repeat</keyword>
<feature type="domain" description="ABC transporter" evidence="4">
    <location>
        <begin position="332"/>
        <end position="559"/>
    </location>
</feature>
<sequence length="560" mass="61357">MGHVDLSSVSFHLADGRVLLDEVSFRVGEGAVVALVGANGSGKTTLMRIIAGDLAPTSGSVSRSGGLGVMRQFIGSIRDTSTVRDLLFSLAPPRLQAAVAEVDRLELALMTDDTEPVQMRYAQSLADYADAGGYDAEVVFDACCTAALETPYEQVKWREVTTLSGGEQKRLALEALLRGPDEVLLLDEPDNYLDVPGKRWLESQLQATQKTVLLVSHDRELLAEAATAIAAVELGAAGNTVWIHGSGFATFAAARKERFARLEELRRRWDEEHAKLKALVLMYKIKAAYNDGLAGRYQAAKTRLAKFEEAGPPQAIPIEQRVSMRLTGGRTGKRAVVVEDLELTGLMRPFSAEIWFGDRVAVLGSNGSGKSHFLRLLARGGSDPDLEHRPVGTLDISDVAHTGKAKLGARVRPGWFAQTHHHPELLGRTLLEILHRGDEHRAGMGREEASRKLDRYELAHAAEQRFESLSGGQQARFQILLLELSGATLLLLDEPTDNLDIESAEALEQGLESFEGTVVAVTHDRWFSRGFDRFLVFGSDGSIYEADEPVWDEGRVQRTR</sequence>
<dbReference type="InterPro" id="IPR050611">
    <property type="entry name" value="ABCF"/>
</dbReference>
<feature type="domain" description="ABC transporter" evidence="4">
    <location>
        <begin position="4"/>
        <end position="259"/>
    </location>
</feature>
<evidence type="ECO:0000256" key="3">
    <source>
        <dbReference type="ARBA" id="ARBA00022840"/>
    </source>
</evidence>
<dbReference type="PANTHER" id="PTHR19211:SF69">
    <property type="entry name" value="ATP-BINDING PROTEIN UUP"/>
    <property type="match status" value="1"/>
</dbReference>
<keyword evidence="3" id="KW-0067">ATP-binding</keyword>
<protein>
    <submittedName>
        <fullName evidence="5">Bis-ABC ATPase SCO6512</fullName>
    </submittedName>
</protein>
<evidence type="ECO:0000313" key="5">
    <source>
        <dbReference type="EMBL" id="CAA9415818.1"/>
    </source>
</evidence>
<gene>
    <name evidence="5" type="ORF">AVDCRST_MAG75-3097</name>
</gene>
<dbReference type="AlphaFoldDB" id="A0A6J4PHS2"/>
<organism evidence="5">
    <name type="scientific">uncultured Propionibacteriaceae bacterium</name>
    <dbReference type="NCBI Taxonomy" id="257457"/>
    <lineage>
        <taxon>Bacteria</taxon>
        <taxon>Bacillati</taxon>
        <taxon>Actinomycetota</taxon>
        <taxon>Actinomycetes</taxon>
        <taxon>Propionibacteriales</taxon>
        <taxon>Propionibacteriaceae</taxon>
        <taxon>environmental samples</taxon>
    </lineage>
</organism>